<feature type="region of interest" description="Disordered" evidence="1">
    <location>
        <begin position="46"/>
        <end position="87"/>
    </location>
</feature>
<evidence type="ECO:0000313" key="2">
    <source>
        <dbReference type="EMBL" id="KKL83599.1"/>
    </source>
</evidence>
<proteinExistence type="predicted"/>
<sequence>GERPTVPQVFFDMEETEIVALLVQMGYSDKNAKVDAAKFMEYRRRRAGPKQIWSDDDEEAKKQEKPSANRRSFGGHIGHLKGGRDGQ</sequence>
<name>A0A0F9FB34_9ZZZZ</name>
<organism evidence="2">
    <name type="scientific">marine sediment metagenome</name>
    <dbReference type="NCBI Taxonomy" id="412755"/>
    <lineage>
        <taxon>unclassified sequences</taxon>
        <taxon>metagenomes</taxon>
        <taxon>ecological metagenomes</taxon>
    </lineage>
</organism>
<gene>
    <name evidence="2" type="ORF">LCGC14_1973170</name>
</gene>
<comment type="caution">
    <text evidence="2">The sequence shown here is derived from an EMBL/GenBank/DDBJ whole genome shotgun (WGS) entry which is preliminary data.</text>
</comment>
<reference evidence="2" key="1">
    <citation type="journal article" date="2015" name="Nature">
        <title>Complex archaea that bridge the gap between prokaryotes and eukaryotes.</title>
        <authorList>
            <person name="Spang A."/>
            <person name="Saw J.H."/>
            <person name="Jorgensen S.L."/>
            <person name="Zaremba-Niedzwiedzka K."/>
            <person name="Martijn J."/>
            <person name="Lind A.E."/>
            <person name="van Eijk R."/>
            <person name="Schleper C."/>
            <person name="Guy L."/>
            <person name="Ettema T.J."/>
        </authorList>
    </citation>
    <scope>NUCLEOTIDE SEQUENCE</scope>
</reference>
<protein>
    <submittedName>
        <fullName evidence="2">Uncharacterized protein</fullName>
    </submittedName>
</protein>
<accession>A0A0F9FB34</accession>
<evidence type="ECO:0000256" key="1">
    <source>
        <dbReference type="SAM" id="MobiDB-lite"/>
    </source>
</evidence>
<feature type="non-terminal residue" evidence="2">
    <location>
        <position position="1"/>
    </location>
</feature>
<dbReference type="AlphaFoldDB" id="A0A0F9FB34"/>
<dbReference type="EMBL" id="LAZR01021939">
    <property type="protein sequence ID" value="KKL83599.1"/>
    <property type="molecule type" value="Genomic_DNA"/>
</dbReference>